<keyword evidence="3" id="KW-1185">Reference proteome</keyword>
<dbReference type="PANTHER" id="PTHR30032">
    <property type="entry name" value="N-ACETYLMURAMOYL-L-ALANINE AMIDASE-RELATED"/>
    <property type="match status" value="1"/>
</dbReference>
<accession>A0AA41XJT5</accession>
<protein>
    <submittedName>
        <fullName evidence="2">Cell wall-binding repeat-containing protein</fullName>
    </submittedName>
</protein>
<dbReference type="PANTHER" id="PTHR30032:SF8">
    <property type="entry name" value="GERMINATION-SPECIFIC N-ACETYLMURAMOYL-L-ALANINE AMIDASE"/>
    <property type="match status" value="1"/>
</dbReference>
<dbReference type="InterPro" id="IPR051922">
    <property type="entry name" value="Bact_Sporulation_Assoc"/>
</dbReference>
<evidence type="ECO:0000256" key="1">
    <source>
        <dbReference type="SAM" id="SignalP"/>
    </source>
</evidence>
<dbReference type="InterPro" id="IPR007253">
    <property type="entry name" value="Cell_wall-bd_2"/>
</dbReference>
<dbReference type="AlphaFoldDB" id="A0AA41XJT5"/>
<dbReference type="Gene3D" id="3.40.50.12090">
    <property type="match status" value="1"/>
</dbReference>
<feature type="chain" id="PRO_5041299928" evidence="1">
    <location>
        <begin position="39"/>
        <end position="362"/>
    </location>
</feature>
<comment type="caution">
    <text evidence="2">The sequence shown here is derived from an EMBL/GenBank/DDBJ whole genome shotgun (WGS) entry which is preliminary data.</text>
</comment>
<evidence type="ECO:0000313" key="3">
    <source>
        <dbReference type="Proteomes" id="UP001165587"/>
    </source>
</evidence>
<dbReference type="Proteomes" id="UP001165587">
    <property type="component" value="Unassembled WGS sequence"/>
</dbReference>
<name>A0AA41XJT5_9MICO</name>
<evidence type="ECO:0000313" key="2">
    <source>
        <dbReference type="EMBL" id="MCS5726761.1"/>
    </source>
</evidence>
<dbReference type="Pfam" id="PF04122">
    <property type="entry name" value="CW_binding_2"/>
    <property type="match status" value="3"/>
</dbReference>
<reference evidence="2" key="1">
    <citation type="submission" date="2022-08" db="EMBL/GenBank/DDBJ databases">
        <authorList>
            <person name="Deng Y."/>
            <person name="Han X.-F."/>
            <person name="Zhang Y.-Q."/>
        </authorList>
    </citation>
    <scope>NUCLEOTIDE SEQUENCE</scope>
    <source>
        <strain evidence="2">CPCC 203407</strain>
    </source>
</reference>
<proteinExistence type="predicted"/>
<keyword evidence="1" id="KW-0732">Signal</keyword>
<dbReference type="EMBL" id="JANLCK010000006">
    <property type="protein sequence ID" value="MCS5726761.1"/>
    <property type="molecule type" value="Genomic_DNA"/>
</dbReference>
<sequence>MPLRSRLPARFRAAPARGAATLVCLLLALLQSAGEQSAAPIGPLDPRPPAAALPAAALPAPTRIHGVDRYDQAVQASRAGFDRADIVYLASGQTFADALGAGAVAGSHGSPLLLTPRDALPPTVTAEIARLQPTIVVVVGGTASVSDDVLAQLSRSITGATFLRIDGADRYEVSRALVTDPVVGVAAAEVVLLAAGAGFADAVAAAPAAVRAHGAMLLVNGAGSGLPPPTSAALRAFAPASVTLLGGTATMSTSIESELRMLGHRVSRVAGADRYEVAVALNGAAHPAPPGGTVYLASGTAFPDALSGGPLAGSRGAAIYLVRPTCVPPAVLADLHRLAPREIVLLGGPATLSPTVQSLTPC</sequence>
<feature type="signal peptide" evidence="1">
    <location>
        <begin position="1"/>
        <end position="38"/>
    </location>
</feature>
<dbReference type="RefSeq" id="WP_259529542.1">
    <property type="nucleotide sequence ID" value="NZ_JANLCK010000006.1"/>
</dbReference>
<gene>
    <name evidence="2" type="ORF">N1028_12740</name>
</gene>
<organism evidence="2 3">
    <name type="scientific">Herbiconiux oxytropis</name>
    <dbReference type="NCBI Taxonomy" id="2970915"/>
    <lineage>
        <taxon>Bacteria</taxon>
        <taxon>Bacillati</taxon>
        <taxon>Actinomycetota</taxon>
        <taxon>Actinomycetes</taxon>
        <taxon>Micrococcales</taxon>
        <taxon>Microbacteriaceae</taxon>
        <taxon>Herbiconiux</taxon>
    </lineage>
</organism>